<dbReference type="GO" id="GO:0008168">
    <property type="term" value="F:methyltransferase activity"/>
    <property type="evidence" value="ECO:0007669"/>
    <property type="project" value="UniProtKB-KW"/>
</dbReference>
<proteinExistence type="predicted"/>
<sequence>MNQALSFSQSCENNKTVILEVLKRHLGSVNHVLETSAGTGQHACFFADHFSTLKWQCSELDENLDSLNLRLSQSRLDNLPPALSLDVTQENWKIASVEAIFTANSLHIMPLAAVETFFSRLETKLCVGGLLLIYGPFKYKGDFTSESNARFDLWLKNRSSLSGIRDFETIEHFADLAKLKLVEDNAMPANNQLLVWRKHA</sequence>
<dbReference type="GO" id="GO:0032259">
    <property type="term" value="P:methylation"/>
    <property type="evidence" value="ECO:0007669"/>
    <property type="project" value="UniProtKB-KW"/>
</dbReference>
<gene>
    <name evidence="1" type="ORF">COC19_01410</name>
</gene>
<dbReference type="Proteomes" id="UP000218172">
    <property type="component" value="Unassembled WGS sequence"/>
</dbReference>
<evidence type="ECO:0000313" key="1">
    <source>
        <dbReference type="EMBL" id="PCH63180.1"/>
    </source>
</evidence>
<comment type="caution">
    <text evidence="1">The sequence shown here is derived from an EMBL/GenBank/DDBJ whole genome shotgun (WGS) entry which is preliminary data.</text>
</comment>
<dbReference type="PANTHER" id="PTHR20974:SF0">
    <property type="entry name" value="UPF0585 PROTEIN CG18661"/>
    <property type="match status" value="1"/>
</dbReference>
<dbReference type="EMBL" id="NVQR01000024">
    <property type="protein sequence ID" value="PCH63180.1"/>
    <property type="molecule type" value="Genomic_DNA"/>
</dbReference>
<organism evidence="1 2">
    <name type="scientific">SAR86 cluster bacterium</name>
    <dbReference type="NCBI Taxonomy" id="2030880"/>
    <lineage>
        <taxon>Bacteria</taxon>
        <taxon>Pseudomonadati</taxon>
        <taxon>Pseudomonadota</taxon>
        <taxon>Gammaproteobacteria</taxon>
        <taxon>SAR86 cluster</taxon>
    </lineage>
</organism>
<dbReference type="SUPFAM" id="SSF53335">
    <property type="entry name" value="S-adenosyl-L-methionine-dependent methyltransferases"/>
    <property type="match status" value="1"/>
</dbReference>
<dbReference type="PANTHER" id="PTHR20974">
    <property type="entry name" value="UPF0585 PROTEIN CG18661"/>
    <property type="match status" value="1"/>
</dbReference>
<keyword evidence="1" id="KW-0489">Methyltransferase</keyword>
<dbReference type="Gene3D" id="3.40.50.150">
    <property type="entry name" value="Vaccinia Virus protein VP39"/>
    <property type="match status" value="1"/>
</dbReference>
<protein>
    <submittedName>
        <fullName evidence="1">Methylase</fullName>
    </submittedName>
</protein>
<name>A0A2A4MTM2_9GAMM</name>
<dbReference type="InterPro" id="IPR010342">
    <property type="entry name" value="DUF938"/>
</dbReference>
<keyword evidence="1" id="KW-0808">Transferase</keyword>
<accession>A0A2A4MTM2</accession>
<reference evidence="2" key="1">
    <citation type="submission" date="2017-08" db="EMBL/GenBank/DDBJ databases">
        <title>A dynamic microbial community with high functional redundancy inhabits the cold, oxic subseafloor aquifer.</title>
        <authorList>
            <person name="Tully B.J."/>
            <person name="Wheat C.G."/>
            <person name="Glazer B.T."/>
            <person name="Huber J.A."/>
        </authorList>
    </citation>
    <scope>NUCLEOTIDE SEQUENCE [LARGE SCALE GENOMIC DNA]</scope>
</reference>
<dbReference type="AlphaFoldDB" id="A0A2A4MTM2"/>
<dbReference type="InterPro" id="IPR029063">
    <property type="entry name" value="SAM-dependent_MTases_sf"/>
</dbReference>
<evidence type="ECO:0000313" key="2">
    <source>
        <dbReference type="Proteomes" id="UP000218172"/>
    </source>
</evidence>
<dbReference type="Pfam" id="PF06080">
    <property type="entry name" value="DUF938"/>
    <property type="match status" value="1"/>
</dbReference>